<reference evidence="2 3" key="1">
    <citation type="submission" date="2014-06" db="EMBL/GenBank/DDBJ databases">
        <authorList>
            <person name="Swart Estienne"/>
        </authorList>
    </citation>
    <scope>NUCLEOTIDE SEQUENCE [LARGE SCALE GENOMIC DNA]</scope>
    <source>
        <strain evidence="2 3">130c</strain>
    </source>
</reference>
<gene>
    <name evidence="2" type="primary">Contig15295.g16291</name>
    <name evidence="2" type="ORF">STYLEM_255</name>
</gene>
<feature type="compositionally biased region" description="Polar residues" evidence="1">
    <location>
        <begin position="448"/>
        <end position="467"/>
    </location>
</feature>
<feature type="region of interest" description="Disordered" evidence="1">
    <location>
        <begin position="14"/>
        <end position="43"/>
    </location>
</feature>
<feature type="compositionally biased region" description="Polar residues" evidence="1">
    <location>
        <begin position="14"/>
        <end position="23"/>
    </location>
</feature>
<proteinExistence type="predicted"/>
<feature type="region of interest" description="Disordered" evidence="1">
    <location>
        <begin position="356"/>
        <end position="382"/>
    </location>
</feature>
<evidence type="ECO:0000313" key="3">
    <source>
        <dbReference type="Proteomes" id="UP000039865"/>
    </source>
</evidence>
<dbReference type="AlphaFoldDB" id="A0A077ZMY8"/>
<keyword evidence="3" id="KW-1185">Reference proteome</keyword>
<feature type="compositionally biased region" description="Polar residues" evidence="1">
    <location>
        <begin position="366"/>
        <end position="382"/>
    </location>
</feature>
<feature type="region of interest" description="Disordered" evidence="1">
    <location>
        <begin position="407"/>
        <end position="467"/>
    </location>
</feature>
<evidence type="ECO:0000256" key="1">
    <source>
        <dbReference type="SAM" id="MobiDB-lite"/>
    </source>
</evidence>
<dbReference type="InParanoid" id="A0A077ZMY8"/>
<protein>
    <submittedName>
        <fullName evidence="2">Uncharacterized protein</fullName>
    </submittedName>
</protein>
<organism evidence="2 3">
    <name type="scientific">Stylonychia lemnae</name>
    <name type="common">Ciliate</name>
    <dbReference type="NCBI Taxonomy" id="5949"/>
    <lineage>
        <taxon>Eukaryota</taxon>
        <taxon>Sar</taxon>
        <taxon>Alveolata</taxon>
        <taxon>Ciliophora</taxon>
        <taxon>Intramacronucleata</taxon>
        <taxon>Spirotrichea</taxon>
        <taxon>Stichotrichia</taxon>
        <taxon>Sporadotrichida</taxon>
        <taxon>Oxytrichidae</taxon>
        <taxon>Stylonychinae</taxon>
        <taxon>Stylonychia</taxon>
    </lineage>
</organism>
<dbReference type="EMBL" id="CCKQ01000252">
    <property type="protein sequence ID" value="CDW71312.1"/>
    <property type="molecule type" value="Genomic_DNA"/>
</dbReference>
<dbReference type="Proteomes" id="UP000039865">
    <property type="component" value="Unassembled WGS sequence"/>
</dbReference>
<sequence>MELQKYSQSNLGQTFISGCSSPNKHSRARKETWQLSKKKSTNPPQVQEKILICNVSPMQIRKSKQKQHVSFSNEIMQIDPKTGQVKIKDMHYDKDQLFHDTPIFGYPPLTYNEEVIRWRKMQQAISSPFKEDFKRLIQYVETMQSMTNSVDKNEIQKSIKKISNNLPFYCIKLKEDQYQVIAPHKEKRVTKLKKPRVIISRHMSSNQVKRGNLTSFSRQFTSRYSALDTSPKSGIYKDGIFSGFQKIKQDFKREDQINKINENENEEETPLLKKAPQNPQAQLEIVNEITNLKNQANRQRRMSEGIFAFNAKNQLNALELLQNNQKQKMMRSPKNNLNFLSPQQINFEMLSCKSKSSKLRERSSEQNYSNNQTNEGLNLHGSTSNYVNNGSFMLKRNIGSNDDIIEKSSENGSVGKVENINMPSKFKKRKTQKSPVNNKKSMDDSEGSHSSIHLNSQGTFSETDTERTQSIIQMSQYNSLLQQYISDYQHAHESQSVYDQIRQKQVQMSKSRIHRYQQIIQNCRQTSQGSVLRPLKDVHQSSVAVIKPKDLGELRSEAAQSIQDYTSGLPSVNLRLDVNRSELNIKSLKSNDGSQFGVRWSNQQFSTRTTSHSMLQNRQEIFKSRKSSDKSFDLSKITMSNHNNHRRISKSYLMSPNNNNIAKQL</sequence>
<dbReference type="PROSITE" id="PS51257">
    <property type="entry name" value="PROKAR_LIPOPROTEIN"/>
    <property type="match status" value="1"/>
</dbReference>
<accession>A0A077ZMY8</accession>
<evidence type="ECO:0000313" key="2">
    <source>
        <dbReference type="EMBL" id="CDW71312.1"/>
    </source>
</evidence>
<name>A0A077ZMY8_STYLE</name>